<proteinExistence type="predicted"/>
<protein>
    <recommendedName>
        <fullName evidence="3">BED-type domain-containing protein</fullName>
    </recommendedName>
</protein>
<dbReference type="Proteomes" id="UP001187192">
    <property type="component" value="Unassembled WGS sequence"/>
</dbReference>
<gene>
    <name evidence="1" type="ORF">TIFTF001_013960</name>
</gene>
<reference evidence="1" key="1">
    <citation type="submission" date="2023-07" db="EMBL/GenBank/DDBJ databases">
        <title>draft genome sequence of fig (Ficus carica).</title>
        <authorList>
            <person name="Takahashi T."/>
            <person name="Nishimura K."/>
        </authorList>
    </citation>
    <scope>NUCLEOTIDE SEQUENCE</scope>
</reference>
<dbReference type="AlphaFoldDB" id="A0AA87ZVY7"/>
<organism evidence="1 2">
    <name type="scientific">Ficus carica</name>
    <name type="common">Common fig</name>
    <dbReference type="NCBI Taxonomy" id="3494"/>
    <lineage>
        <taxon>Eukaryota</taxon>
        <taxon>Viridiplantae</taxon>
        <taxon>Streptophyta</taxon>
        <taxon>Embryophyta</taxon>
        <taxon>Tracheophyta</taxon>
        <taxon>Spermatophyta</taxon>
        <taxon>Magnoliopsida</taxon>
        <taxon>eudicotyledons</taxon>
        <taxon>Gunneridae</taxon>
        <taxon>Pentapetalae</taxon>
        <taxon>rosids</taxon>
        <taxon>fabids</taxon>
        <taxon>Rosales</taxon>
        <taxon>Moraceae</taxon>
        <taxon>Ficeae</taxon>
        <taxon>Ficus</taxon>
    </lineage>
</organism>
<evidence type="ECO:0008006" key="3">
    <source>
        <dbReference type="Google" id="ProtNLM"/>
    </source>
</evidence>
<evidence type="ECO:0000313" key="2">
    <source>
        <dbReference type="Proteomes" id="UP001187192"/>
    </source>
</evidence>
<sequence>MPHVELMKKVESSDNNDKVSLEVEGDGGYNMKNDGNIRDEYFDVNMEAPRVYDAASAPGHEFLDVPTLEERSNQETTASALTPKRQRSCVEICLPLPLVLPSGRLPPKEADMPVPACLSRVRPLPSGHICLPAASALSPPPLAVYHLTKQICPSAESVLSPLARSAYRLPLPSPLSPLVFESSLLKLVFNTSTFQRELSAKSGNSFLEFEILELVGCHVSNVVVESSVPEMDHVDLESQSENLDLEKASNVDIDLDEDVIELDGSDPNQPLKKKRLKSKVWEFFDVLPLGPDKNLNSAYKKCGHQYLASSKYGTCNMLKHIKTCPRTETRDIGQMLITCESVDQDMNDVIQNVVNLNIDEEKTVDQDSNSGCA</sequence>
<dbReference type="SMART" id="SM00614">
    <property type="entry name" value="ZnF_BED"/>
    <property type="match status" value="1"/>
</dbReference>
<name>A0AA87ZVY7_FICCA</name>
<comment type="caution">
    <text evidence="1">The sequence shown here is derived from an EMBL/GenBank/DDBJ whole genome shotgun (WGS) entry which is preliminary data.</text>
</comment>
<evidence type="ECO:0000313" key="1">
    <source>
        <dbReference type="EMBL" id="GMN44774.1"/>
    </source>
</evidence>
<accession>A0AA87ZVY7</accession>
<keyword evidence="2" id="KW-1185">Reference proteome</keyword>
<dbReference type="EMBL" id="BTGU01000019">
    <property type="protein sequence ID" value="GMN44774.1"/>
    <property type="molecule type" value="Genomic_DNA"/>
</dbReference>